<dbReference type="Proteomes" id="UP000580797">
    <property type="component" value="Unassembled WGS sequence"/>
</dbReference>
<proteinExistence type="predicted"/>
<reference evidence="3 4" key="1">
    <citation type="submission" date="2020-08" db="EMBL/GenBank/DDBJ databases">
        <title>Sequencing the genomes of 1000 actinobacteria strains.</title>
        <authorList>
            <person name="Klenk H.-P."/>
        </authorList>
    </citation>
    <scope>NUCLEOTIDE SEQUENCE [LARGE SCALE GENOMIC DNA]</scope>
    <source>
        <strain evidence="3 4">DSM 105783</strain>
    </source>
</reference>
<dbReference type="EMBL" id="JACHDR010000001">
    <property type="protein sequence ID" value="MBB5513469.1"/>
    <property type="molecule type" value="Genomic_DNA"/>
</dbReference>
<feature type="region of interest" description="Disordered" evidence="2">
    <location>
        <begin position="44"/>
        <end position="64"/>
    </location>
</feature>
<dbReference type="AlphaFoldDB" id="A0A7W8X235"/>
<sequence>MRRVLAAHIDNEQTLARDLAALMRQLREISKEIESIELVEAEDSNQGGVKQIEPSSTAWRPEAI</sequence>
<keyword evidence="1" id="KW-0175">Coiled coil</keyword>
<name>A0A7W8X235_9MICC</name>
<feature type="compositionally biased region" description="Polar residues" evidence="2">
    <location>
        <begin position="44"/>
        <end position="58"/>
    </location>
</feature>
<evidence type="ECO:0000313" key="3">
    <source>
        <dbReference type="EMBL" id="MBB5513469.1"/>
    </source>
</evidence>
<evidence type="ECO:0000256" key="1">
    <source>
        <dbReference type="SAM" id="Coils"/>
    </source>
</evidence>
<accession>A0A7W8X235</accession>
<gene>
    <name evidence="3" type="ORF">HD598_002156</name>
</gene>
<evidence type="ECO:0000313" key="4">
    <source>
        <dbReference type="Proteomes" id="UP000580797"/>
    </source>
</evidence>
<comment type="caution">
    <text evidence="3">The sequence shown here is derived from an EMBL/GenBank/DDBJ whole genome shotgun (WGS) entry which is preliminary data.</text>
</comment>
<organism evidence="3 4">
    <name type="scientific">Neomicrococcus aestuarii</name>
    <dbReference type="NCBI Taxonomy" id="556325"/>
    <lineage>
        <taxon>Bacteria</taxon>
        <taxon>Bacillati</taxon>
        <taxon>Actinomycetota</taxon>
        <taxon>Actinomycetes</taxon>
        <taxon>Micrococcales</taxon>
        <taxon>Micrococcaceae</taxon>
        <taxon>Neomicrococcus</taxon>
    </lineage>
</organism>
<protein>
    <submittedName>
        <fullName evidence="3">Uncharacterized protein</fullName>
    </submittedName>
</protein>
<feature type="coiled-coil region" evidence="1">
    <location>
        <begin position="12"/>
        <end position="39"/>
    </location>
</feature>
<evidence type="ECO:0000256" key="2">
    <source>
        <dbReference type="SAM" id="MobiDB-lite"/>
    </source>
</evidence>